<reference evidence="1 2" key="1">
    <citation type="submission" date="2021-05" db="EMBL/GenBank/DDBJ databases">
        <title>Comparative genomic studies on the polysaccharide-degrading batcterial strains of the Flammeovirga genus.</title>
        <authorList>
            <person name="Zewei F."/>
            <person name="Zheng Z."/>
            <person name="Yu L."/>
            <person name="Ruyue G."/>
            <person name="Yanhong M."/>
            <person name="Yuanyuan C."/>
            <person name="Jingyan G."/>
            <person name="Wenjun H."/>
        </authorList>
    </citation>
    <scope>NUCLEOTIDE SEQUENCE [LARGE SCALE GENOMIC DNA]</scope>
    <source>
        <strain evidence="1 2">YS10</strain>
    </source>
</reference>
<evidence type="ECO:0000313" key="1">
    <source>
        <dbReference type="EMBL" id="QWG10102.1"/>
    </source>
</evidence>
<protein>
    <recommendedName>
        <fullName evidence="3">DUF2383 domain-containing protein</fullName>
    </recommendedName>
</protein>
<keyword evidence="2" id="KW-1185">Reference proteome</keyword>
<proteinExistence type="predicted"/>
<dbReference type="EMBL" id="CP076129">
    <property type="protein sequence ID" value="QWG10102.1"/>
    <property type="molecule type" value="Genomic_DNA"/>
</dbReference>
<dbReference type="Proteomes" id="UP000682802">
    <property type="component" value="Chromosome 2"/>
</dbReference>
<evidence type="ECO:0000313" key="2">
    <source>
        <dbReference type="Proteomes" id="UP000682802"/>
    </source>
</evidence>
<sequence>MENQEIKNKIQLLRSKHKIITEKRRQNNDDKIEDSLFHQHQILLKQISELEWKLKSSREKNEHRKAVLNMGRKWLSMGGTDNSTQDNGKLEHIISLCDSTLALLEIKDLDIGLEDKLLEMLEYIDSKKINYDVYAKI</sequence>
<dbReference type="RefSeq" id="WP_144076755.1">
    <property type="nucleotide sequence ID" value="NZ_CP076129.1"/>
</dbReference>
<evidence type="ECO:0008006" key="3">
    <source>
        <dbReference type="Google" id="ProtNLM"/>
    </source>
</evidence>
<accession>A0ABX8H439</accession>
<organism evidence="1 2">
    <name type="scientific">Flammeovirga kamogawensis</name>
    <dbReference type="NCBI Taxonomy" id="373891"/>
    <lineage>
        <taxon>Bacteria</taxon>
        <taxon>Pseudomonadati</taxon>
        <taxon>Bacteroidota</taxon>
        <taxon>Cytophagia</taxon>
        <taxon>Cytophagales</taxon>
        <taxon>Flammeovirgaceae</taxon>
        <taxon>Flammeovirga</taxon>
    </lineage>
</organism>
<gene>
    <name evidence="1" type="ORF">KM029_20685</name>
</gene>
<name>A0ABX8H439_9BACT</name>